<keyword evidence="9 12" id="KW-0653">Protein transport</keyword>
<organism evidence="14 15">
    <name type="scientific">Sphingorhabdus pulchriflava</name>
    <dbReference type="NCBI Taxonomy" id="2292257"/>
    <lineage>
        <taxon>Bacteria</taxon>
        <taxon>Pseudomonadati</taxon>
        <taxon>Pseudomonadota</taxon>
        <taxon>Alphaproteobacteria</taxon>
        <taxon>Sphingomonadales</taxon>
        <taxon>Sphingomonadaceae</taxon>
        <taxon>Sphingorhabdus</taxon>
    </lineage>
</organism>
<evidence type="ECO:0000256" key="6">
    <source>
        <dbReference type="ARBA" id="ARBA00022475"/>
    </source>
</evidence>
<comment type="subcellular location">
    <subcellularLocation>
        <location evidence="2">Cell inner membrane</location>
        <topology evidence="2">Single-pass type II membrane protein</topology>
    </subcellularLocation>
    <subcellularLocation>
        <location evidence="12">Cell membrane</location>
        <topology evidence="12">Single-pass type II membrane protein</topology>
    </subcellularLocation>
</comment>
<evidence type="ECO:0000256" key="8">
    <source>
        <dbReference type="ARBA" id="ARBA00022692"/>
    </source>
</evidence>
<evidence type="ECO:0000256" key="4">
    <source>
        <dbReference type="ARBA" id="ARBA00011471"/>
    </source>
</evidence>
<keyword evidence="5 12" id="KW-0813">Transport</keyword>
<evidence type="ECO:0000313" key="14">
    <source>
        <dbReference type="EMBL" id="RDV06138.1"/>
    </source>
</evidence>
<comment type="function">
    <text evidence="1">Involved in the TonB-dependent energy-dependent transport of various receptor-bound substrates.</text>
</comment>
<evidence type="ECO:0000256" key="5">
    <source>
        <dbReference type="ARBA" id="ARBA00022448"/>
    </source>
</evidence>
<dbReference type="GO" id="GO:0022857">
    <property type="term" value="F:transmembrane transporter activity"/>
    <property type="evidence" value="ECO:0007669"/>
    <property type="project" value="InterPro"/>
</dbReference>
<sequence>MGEVIYFRHRVRYQPSDTPFSQMNITPLIDVMLVLLVMLILAVPVAMHQTSVNLPPPGPITTTKPPTIQNLVVTSDGVAHWNGAIVDDAALQAKLRTLAIAGDTLRIETDGYARYERFNQLIAMVNEAGVENLGFVGNSRYKQWSKPSNS</sequence>
<comment type="subunit">
    <text evidence="4">The accessory proteins ExbB and ExbD seem to form a complex with TonB.</text>
</comment>
<dbReference type="PANTHER" id="PTHR30558">
    <property type="entry name" value="EXBD MEMBRANE COMPONENT OF PMF-DRIVEN MACROMOLECULE IMPORT SYSTEM"/>
    <property type="match status" value="1"/>
</dbReference>
<dbReference type="Proteomes" id="UP000263833">
    <property type="component" value="Unassembled WGS sequence"/>
</dbReference>
<evidence type="ECO:0000256" key="3">
    <source>
        <dbReference type="ARBA" id="ARBA00005811"/>
    </source>
</evidence>
<dbReference type="Pfam" id="PF02472">
    <property type="entry name" value="ExbD"/>
    <property type="match status" value="1"/>
</dbReference>
<evidence type="ECO:0000256" key="13">
    <source>
        <dbReference type="SAM" id="Phobius"/>
    </source>
</evidence>
<evidence type="ECO:0000256" key="9">
    <source>
        <dbReference type="ARBA" id="ARBA00022927"/>
    </source>
</evidence>
<dbReference type="PANTHER" id="PTHR30558:SF12">
    <property type="entry name" value="BIOPOLYMER TRANSPORT PROTEIN EXBD"/>
    <property type="match status" value="1"/>
</dbReference>
<dbReference type="InterPro" id="IPR003400">
    <property type="entry name" value="ExbD"/>
</dbReference>
<evidence type="ECO:0000313" key="15">
    <source>
        <dbReference type="Proteomes" id="UP000263833"/>
    </source>
</evidence>
<evidence type="ECO:0000256" key="2">
    <source>
        <dbReference type="ARBA" id="ARBA00004249"/>
    </source>
</evidence>
<comment type="similarity">
    <text evidence="3 12">Belongs to the ExbD/TolR family.</text>
</comment>
<keyword evidence="7" id="KW-0997">Cell inner membrane</keyword>
<comment type="caution">
    <text evidence="14">The sequence shown here is derived from an EMBL/GenBank/DDBJ whole genome shotgun (WGS) entry which is preliminary data.</text>
</comment>
<dbReference type="RefSeq" id="WP_115547698.1">
    <property type="nucleotide sequence ID" value="NZ_QRGP01000001.1"/>
</dbReference>
<accession>A0A371BF53</accession>
<keyword evidence="6" id="KW-1003">Cell membrane</keyword>
<dbReference type="GO" id="GO:0005886">
    <property type="term" value="C:plasma membrane"/>
    <property type="evidence" value="ECO:0007669"/>
    <property type="project" value="UniProtKB-SubCell"/>
</dbReference>
<evidence type="ECO:0000256" key="12">
    <source>
        <dbReference type="RuleBase" id="RU003879"/>
    </source>
</evidence>
<protein>
    <submittedName>
        <fullName evidence="14">Biopolymer transporter ExbD</fullName>
    </submittedName>
</protein>
<feature type="transmembrane region" description="Helical" evidence="13">
    <location>
        <begin position="28"/>
        <end position="47"/>
    </location>
</feature>
<evidence type="ECO:0000256" key="1">
    <source>
        <dbReference type="ARBA" id="ARBA00003540"/>
    </source>
</evidence>
<dbReference type="GO" id="GO:0015031">
    <property type="term" value="P:protein transport"/>
    <property type="evidence" value="ECO:0007669"/>
    <property type="project" value="UniProtKB-KW"/>
</dbReference>
<evidence type="ECO:0000256" key="11">
    <source>
        <dbReference type="ARBA" id="ARBA00023136"/>
    </source>
</evidence>
<proteinExistence type="inferred from homology"/>
<reference evidence="15" key="1">
    <citation type="submission" date="2018-08" db="EMBL/GenBank/DDBJ databases">
        <authorList>
            <person name="Kim S.-J."/>
            <person name="Jung G.-Y."/>
        </authorList>
    </citation>
    <scope>NUCLEOTIDE SEQUENCE [LARGE SCALE GENOMIC DNA]</scope>
    <source>
        <strain evidence="15">GY_G</strain>
    </source>
</reference>
<keyword evidence="11 13" id="KW-0472">Membrane</keyword>
<gene>
    <name evidence="14" type="ORF">DXH95_01490</name>
</gene>
<dbReference type="AlphaFoldDB" id="A0A371BF53"/>
<name>A0A371BF53_9SPHN</name>
<evidence type="ECO:0000256" key="7">
    <source>
        <dbReference type="ARBA" id="ARBA00022519"/>
    </source>
</evidence>
<dbReference type="OrthoDB" id="7573672at2"/>
<keyword evidence="15" id="KW-1185">Reference proteome</keyword>
<dbReference type="EMBL" id="QRGP01000001">
    <property type="protein sequence ID" value="RDV06138.1"/>
    <property type="molecule type" value="Genomic_DNA"/>
</dbReference>
<keyword evidence="10 13" id="KW-1133">Transmembrane helix</keyword>
<evidence type="ECO:0000256" key="10">
    <source>
        <dbReference type="ARBA" id="ARBA00022989"/>
    </source>
</evidence>
<keyword evidence="8 12" id="KW-0812">Transmembrane</keyword>